<name>A0ABD1PV71_9LAMI</name>
<sequence length="487" mass="55144">MPIFSRPIAARSRIKKRLLLLSTSTFVTLCLLFHLHRRGPAFPFLSSTATSTSTSTETTTTTTSTSTSTSSASTSPFPPLLSLHHLLFSVASSASSLPRRTPYLHLWYDPISAFNNTFLFLDRPTPEPTNPSSLPPIVISSKPSPNLQSGYRIARIVKDAFDLNIPDIYWFVFGDDDTIFFTENLVRILSKYDHNRWYYIGYGSESFEQNDKFFFGMAFGGGGFAISAPLARILARVLDSCLDRYPHLYGSDARIFACLAELGVGLTPEPGFHQVDVRGDLFGFLAAHPLSPALSLHHMEAVEPIFPNMSRIQSLEHLFEAVQVDPARVLQQTVCYDLANSLTISIAWGYAVQVYEGNQLLPDILSLQRSFRPWRRGKHVVSSHYMFNTRWFPRDPCKRPVVFFMHTVVSDSDEVWTSYAKHNDDDCVRLKAVEKIKVIRVFSQKLDVNIEQLKTPRRHCCDISPFDETMVIRIRQCGIDELIAMRT</sequence>
<evidence type="ECO:0000313" key="3">
    <source>
        <dbReference type="Proteomes" id="UP001604336"/>
    </source>
</evidence>
<dbReference type="Proteomes" id="UP001604336">
    <property type="component" value="Unassembled WGS sequence"/>
</dbReference>
<dbReference type="PANTHER" id="PTHR10811">
    <property type="entry name" value="FRINGE-RELATED"/>
    <property type="match status" value="1"/>
</dbReference>
<feature type="region of interest" description="Disordered" evidence="1">
    <location>
        <begin position="48"/>
        <end position="72"/>
    </location>
</feature>
<dbReference type="EMBL" id="JBFOLK010000013">
    <property type="protein sequence ID" value="KAL2466451.1"/>
    <property type="molecule type" value="Genomic_DNA"/>
</dbReference>
<dbReference type="Pfam" id="PF04646">
    <property type="entry name" value="DUF604"/>
    <property type="match status" value="1"/>
</dbReference>
<organism evidence="2 3">
    <name type="scientific">Abeliophyllum distichum</name>
    <dbReference type="NCBI Taxonomy" id="126358"/>
    <lineage>
        <taxon>Eukaryota</taxon>
        <taxon>Viridiplantae</taxon>
        <taxon>Streptophyta</taxon>
        <taxon>Embryophyta</taxon>
        <taxon>Tracheophyta</taxon>
        <taxon>Spermatophyta</taxon>
        <taxon>Magnoliopsida</taxon>
        <taxon>eudicotyledons</taxon>
        <taxon>Gunneridae</taxon>
        <taxon>Pentapetalae</taxon>
        <taxon>asterids</taxon>
        <taxon>lamiids</taxon>
        <taxon>Lamiales</taxon>
        <taxon>Oleaceae</taxon>
        <taxon>Forsythieae</taxon>
        <taxon>Abeliophyllum</taxon>
    </lineage>
</organism>
<keyword evidence="3" id="KW-1185">Reference proteome</keyword>
<comment type="caution">
    <text evidence="2">The sequence shown here is derived from an EMBL/GenBank/DDBJ whole genome shotgun (WGS) entry which is preliminary data.</text>
</comment>
<accession>A0ABD1PV71</accession>
<dbReference type="Gene3D" id="3.90.550.50">
    <property type="match status" value="1"/>
</dbReference>
<dbReference type="AlphaFoldDB" id="A0ABD1PV71"/>
<proteinExistence type="predicted"/>
<evidence type="ECO:0000313" key="2">
    <source>
        <dbReference type="EMBL" id="KAL2466451.1"/>
    </source>
</evidence>
<gene>
    <name evidence="2" type="ORF">Adt_42302</name>
</gene>
<dbReference type="InterPro" id="IPR006740">
    <property type="entry name" value="DUF604"/>
</dbReference>
<evidence type="ECO:0000256" key="1">
    <source>
        <dbReference type="SAM" id="MobiDB-lite"/>
    </source>
</evidence>
<reference evidence="3" key="1">
    <citation type="submission" date="2024-07" db="EMBL/GenBank/DDBJ databases">
        <title>Two chromosome-level genome assemblies of Korean endemic species Abeliophyllum distichum and Forsythia ovata (Oleaceae).</title>
        <authorList>
            <person name="Jang H."/>
        </authorList>
    </citation>
    <scope>NUCLEOTIDE SEQUENCE [LARGE SCALE GENOMIC DNA]</scope>
</reference>
<protein>
    <submittedName>
        <fullName evidence="2">Uncharacterized protein</fullName>
    </submittedName>
</protein>